<dbReference type="InterPro" id="IPR029000">
    <property type="entry name" value="Cyclophilin-like_dom_sf"/>
</dbReference>
<evidence type="ECO:0000256" key="5">
    <source>
        <dbReference type="SAM" id="Phobius"/>
    </source>
</evidence>
<name>A0A1X7E2S4_9BACT</name>
<dbReference type="PRINTS" id="PR00153">
    <property type="entry name" value="CSAPPISMRASE"/>
</dbReference>
<dbReference type="Gene3D" id="2.40.100.10">
    <property type="entry name" value="Cyclophilin-like"/>
    <property type="match status" value="1"/>
</dbReference>
<evidence type="ECO:0000256" key="2">
    <source>
        <dbReference type="ARBA" id="ARBA00023110"/>
    </source>
</evidence>
<keyword evidence="8" id="KW-1185">Reference proteome</keyword>
<dbReference type="InterPro" id="IPR002130">
    <property type="entry name" value="Cyclophilin-type_PPIase_dom"/>
</dbReference>
<comment type="function">
    <text evidence="4">PPIases accelerate the folding of proteins. It catalyzes the cis-trans isomerization of proline imidic peptide bonds in oligopeptides.</text>
</comment>
<evidence type="ECO:0000256" key="1">
    <source>
        <dbReference type="ARBA" id="ARBA00007365"/>
    </source>
</evidence>
<gene>
    <name evidence="7" type="ORF">SAMN06295933_2547</name>
</gene>
<dbReference type="PROSITE" id="PS00170">
    <property type="entry name" value="CSA_PPIASE_1"/>
    <property type="match status" value="1"/>
</dbReference>
<dbReference type="PROSITE" id="PS50072">
    <property type="entry name" value="CSA_PPIASE_2"/>
    <property type="match status" value="1"/>
</dbReference>
<dbReference type="SUPFAM" id="SSF50891">
    <property type="entry name" value="Cyclophilin-like"/>
    <property type="match status" value="1"/>
</dbReference>
<proteinExistence type="inferred from homology"/>
<comment type="similarity">
    <text evidence="1 4">Belongs to the cyclophilin-type PPIase family.</text>
</comment>
<keyword evidence="5" id="KW-0812">Transmembrane</keyword>
<feature type="domain" description="PPIase cyclophilin-type" evidence="6">
    <location>
        <begin position="72"/>
        <end position="225"/>
    </location>
</feature>
<comment type="catalytic activity">
    <reaction evidence="4">
        <text>[protein]-peptidylproline (omega=180) = [protein]-peptidylproline (omega=0)</text>
        <dbReference type="Rhea" id="RHEA:16237"/>
        <dbReference type="Rhea" id="RHEA-COMP:10747"/>
        <dbReference type="Rhea" id="RHEA-COMP:10748"/>
        <dbReference type="ChEBI" id="CHEBI:83833"/>
        <dbReference type="ChEBI" id="CHEBI:83834"/>
        <dbReference type="EC" id="5.2.1.8"/>
    </reaction>
</comment>
<dbReference type="PANTHER" id="PTHR43246">
    <property type="entry name" value="PEPTIDYL-PROLYL CIS-TRANS ISOMERASE CYP38, CHLOROPLASTIC"/>
    <property type="match status" value="1"/>
</dbReference>
<evidence type="ECO:0000313" key="7">
    <source>
        <dbReference type="EMBL" id="SMF26222.1"/>
    </source>
</evidence>
<dbReference type="STRING" id="1519643.SAMN06295933_2547"/>
<dbReference type="GO" id="GO:0003755">
    <property type="term" value="F:peptidyl-prolyl cis-trans isomerase activity"/>
    <property type="evidence" value="ECO:0007669"/>
    <property type="project" value="UniProtKB-UniRule"/>
</dbReference>
<keyword evidence="2 4" id="KW-0697">Rotamase</keyword>
<organism evidence="7 8">
    <name type="scientific">Desulfovibrio gilichinskyi</name>
    <dbReference type="NCBI Taxonomy" id="1519643"/>
    <lineage>
        <taxon>Bacteria</taxon>
        <taxon>Pseudomonadati</taxon>
        <taxon>Thermodesulfobacteriota</taxon>
        <taxon>Desulfovibrionia</taxon>
        <taxon>Desulfovibrionales</taxon>
        <taxon>Desulfovibrionaceae</taxon>
        <taxon>Desulfovibrio</taxon>
    </lineage>
</organism>
<evidence type="ECO:0000256" key="4">
    <source>
        <dbReference type="RuleBase" id="RU363019"/>
    </source>
</evidence>
<evidence type="ECO:0000259" key="6">
    <source>
        <dbReference type="PROSITE" id="PS50072"/>
    </source>
</evidence>
<evidence type="ECO:0000313" key="8">
    <source>
        <dbReference type="Proteomes" id="UP000192906"/>
    </source>
</evidence>
<protein>
    <recommendedName>
        <fullName evidence="4">Peptidyl-prolyl cis-trans isomerase</fullName>
        <shortName evidence="4">PPIase</shortName>
        <ecNumber evidence="4">5.2.1.8</ecNumber>
    </recommendedName>
</protein>
<feature type="transmembrane region" description="Helical" evidence="5">
    <location>
        <begin position="36"/>
        <end position="58"/>
    </location>
</feature>
<dbReference type="GO" id="GO:0006457">
    <property type="term" value="P:protein folding"/>
    <property type="evidence" value="ECO:0007669"/>
    <property type="project" value="InterPro"/>
</dbReference>
<accession>A0A1X7E2S4</accession>
<dbReference type="Pfam" id="PF00160">
    <property type="entry name" value="Pro_isomerase"/>
    <property type="match status" value="1"/>
</dbReference>
<dbReference type="InterPro" id="IPR044665">
    <property type="entry name" value="E_coli_cyclophilin_A-like"/>
</dbReference>
<dbReference type="CDD" id="cd01920">
    <property type="entry name" value="cyclophilin_EcCYP_like"/>
    <property type="match status" value="1"/>
</dbReference>
<dbReference type="EC" id="5.2.1.8" evidence="4"/>
<keyword evidence="3 4" id="KW-0413">Isomerase</keyword>
<dbReference type="InterPro" id="IPR020892">
    <property type="entry name" value="Cyclophilin-type_PPIase_CS"/>
</dbReference>
<sequence length="228" mass="25288">MNLMISNMSMFFVCSSILFLINVSETITEENLDMKGLKILLIAAIFCAALSIGATVHAESSKVYVKMETSKGNILLELDRAKAPTTVANFLRYVNEGHYDGTIFHRVISGFMIQGGNMDINMKPKQTYDPIENEARNGLYNDKYTIAMARTGDPHSATDQFFINTADNGALNFKSESSSGWGYAVFGKVLSGKKVVDSIEKVVTFRKGRYDDVPVKPVMIIKAEEVKQ</sequence>
<keyword evidence="5" id="KW-0472">Membrane</keyword>
<evidence type="ECO:0000256" key="3">
    <source>
        <dbReference type="ARBA" id="ARBA00023235"/>
    </source>
</evidence>
<dbReference type="Proteomes" id="UP000192906">
    <property type="component" value="Unassembled WGS sequence"/>
</dbReference>
<reference evidence="8" key="1">
    <citation type="submission" date="2017-04" db="EMBL/GenBank/DDBJ databases">
        <authorList>
            <person name="Varghese N."/>
            <person name="Submissions S."/>
        </authorList>
    </citation>
    <scope>NUCLEOTIDE SEQUENCE [LARGE SCALE GENOMIC DNA]</scope>
    <source>
        <strain evidence="8">K3S</strain>
    </source>
</reference>
<dbReference type="AlphaFoldDB" id="A0A1X7E2S4"/>
<keyword evidence="5" id="KW-1133">Transmembrane helix</keyword>
<dbReference type="EMBL" id="FWZU01000004">
    <property type="protein sequence ID" value="SMF26222.1"/>
    <property type="molecule type" value="Genomic_DNA"/>
</dbReference>